<gene>
    <name evidence="2" type="ORF">EB796_005502</name>
</gene>
<accession>A0A7J7KC40</accession>
<feature type="chain" id="PRO_5029484974" evidence="1">
    <location>
        <begin position="19"/>
        <end position="89"/>
    </location>
</feature>
<dbReference type="Proteomes" id="UP000593567">
    <property type="component" value="Unassembled WGS sequence"/>
</dbReference>
<proteinExistence type="predicted"/>
<comment type="caution">
    <text evidence="2">The sequence shown here is derived from an EMBL/GenBank/DDBJ whole genome shotgun (WGS) entry which is preliminary data.</text>
</comment>
<keyword evidence="1" id="KW-0732">Signal</keyword>
<sequence>MLLLVVMTLAVFVFQASGEYPSVTAVPHPESLAKQREQKMFHNIENPNWFDISQYFYHGYDWLTINTRNLTVNMIGSLLFIERGREVYN</sequence>
<reference evidence="2" key="1">
    <citation type="submission" date="2020-06" db="EMBL/GenBank/DDBJ databases">
        <title>Draft genome of Bugula neritina, a colonial animal packing powerful symbionts and potential medicines.</title>
        <authorList>
            <person name="Rayko M."/>
        </authorList>
    </citation>
    <scope>NUCLEOTIDE SEQUENCE [LARGE SCALE GENOMIC DNA]</scope>
    <source>
        <strain evidence="2">Kwan_BN1</strain>
    </source>
</reference>
<keyword evidence="3" id="KW-1185">Reference proteome</keyword>
<feature type="signal peptide" evidence="1">
    <location>
        <begin position="1"/>
        <end position="18"/>
    </location>
</feature>
<evidence type="ECO:0000256" key="1">
    <source>
        <dbReference type="SAM" id="SignalP"/>
    </source>
</evidence>
<evidence type="ECO:0000313" key="2">
    <source>
        <dbReference type="EMBL" id="KAF6036189.1"/>
    </source>
</evidence>
<organism evidence="2 3">
    <name type="scientific">Bugula neritina</name>
    <name type="common">Brown bryozoan</name>
    <name type="synonym">Sertularia neritina</name>
    <dbReference type="NCBI Taxonomy" id="10212"/>
    <lineage>
        <taxon>Eukaryota</taxon>
        <taxon>Metazoa</taxon>
        <taxon>Spiralia</taxon>
        <taxon>Lophotrochozoa</taxon>
        <taxon>Bryozoa</taxon>
        <taxon>Gymnolaemata</taxon>
        <taxon>Cheilostomatida</taxon>
        <taxon>Flustrina</taxon>
        <taxon>Buguloidea</taxon>
        <taxon>Bugulidae</taxon>
        <taxon>Bugula</taxon>
    </lineage>
</organism>
<evidence type="ECO:0000313" key="3">
    <source>
        <dbReference type="Proteomes" id="UP000593567"/>
    </source>
</evidence>
<protein>
    <submittedName>
        <fullName evidence="2">Uncharacterized protein</fullName>
    </submittedName>
</protein>
<name>A0A7J7KC40_BUGNE</name>
<dbReference type="AlphaFoldDB" id="A0A7J7KC40"/>
<dbReference type="EMBL" id="VXIV02000766">
    <property type="protein sequence ID" value="KAF6036189.1"/>
    <property type="molecule type" value="Genomic_DNA"/>
</dbReference>